<dbReference type="OrthoDB" id="5723at2759"/>
<dbReference type="Proteomes" id="UP000054166">
    <property type="component" value="Unassembled WGS sequence"/>
</dbReference>
<sequence length="637" mass="71269">MTSPSPSHISSLWKGKSKAADDDYNDLNPIITYRHLLSSNMRVKDPLRVVALCDSDAFYAACEQVRLGIDPSRPLVVLQWESLIAVNYPARKFGISRMAKLKDAKQLCPELVVVHVATYKEGEKEPGYWDNVDTRTHKVSLDYYRRESMKIIDVFKEGLPTGEIEKASIDEAFIDFTNPVREILLARFPYLAHVPADAPNGIDTQLPPPPPISWEKLSVVVPIFPGTEGSEDQPESSTKGHDLDNGAQEESDEAPTWHDVALSIAAELMEKIRDAVRTKLGYTTSAGIARNKFLAKLVASYRKPNTQSILRNAAIPNYLRPMAFQKIRFLGGKLGEAIANEYDVSTVGDLLTITLGEMQRKFGENAYWVYELLRGIDRSEVKEKGSQNKSMLASKNLPQPIINATDGHHWIRVLAAELALRLNDARKTSPTLWPKAVVLHARKGYQTARSKQAAFPFTRNLTVDVIASAGDRLWKELVGESKIIKVTSIQLAFTGLETAESGQQSIETFFKTPDRRQQLSPNNHGEPTLKRVREEDLDDALPQMVALEGEESTSCTDASTSFICQRCGKRLHLADSANIDINGDGRVEALQTLRMEHNDFHFAQDLSKTSDEPQEDSAKKKKKRKEPEGIAKFFNRK</sequence>
<keyword evidence="7" id="KW-0234">DNA repair</keyword>
<dbReference type="GO" id="GO:0035861">
    <property type="term" value="C:site of double-strand break"/>
    <property type="evidence" value="ECO:0007669"/>
    <property type="project" value="TreeGrafter"/>
</dbReference>
<dbReference type="GO" id="GO:0070987">
    <property type="term" value="P:error-free translesion synthesis"/>
    <property type="evidence" value="ECO:0007669"/>
    <property type="project" value="UniProtKB-ARBA"/>
</dbReference>
<dbReference type="Gene3D" id="1.10.150.20">
    <property type="entry name" value="5' to 3' exonuclease, C-terminal subdomain"/>
    <property type="match status" value="1"/>
</dbReference>
<dbReference type="EMBL" id="KN832988">
    <property type="protein sequence ID" value="KIM84268.1"/>
    <property type="molecule type" value="Genomic_DNA"/>
</dbReference>
<keyword evidence="3" id="KW-0479">Metal-binding</keyword>
<dbReference type="FunCoup" id="A0A0C3BD75">
    <property type="interactions" value="229"/>
</dbReference>
<dbReference type="SUPFAM" id="SSF56672">
    <property type="entry name" value="DNA/RNA polymerases"/>
    <property type="match status" value="1"/>
</dbReference>
<keyword evidence="4" id="KW-0227">DNA damage</keyword>
<dbReference type="GO" id="GO:0005657">
    <property type="term" value="C:replication fork"/>
    <property type="evidence" value="ECO:0007669"/>
    <property type="project" value="UniProtKB-ARBA"/>
</dbReference>
<proteinExistence type="predicted"/>
<feature type="domain" description="UBZ3-type" evidence="12">
    <location>
        <begin position="557"/>
        <end position="609"/>
    </location>
</feature>
<dbReference type="AlphaFoldDB" id="A0A0C3BD75"/>
<evidence type="ECO:0000256" key="7">
    <source>
        <dbReference type="ARBA" id="ARBA00023204"/>
    </source>
</evidence>
<gene>
    <name evidence="13" type="ORF">PILCRDRAFT_818599</name>
</gene>
<reference evidence="13 14" key="1">
    <citation type="submission" date="2014-04" db="EMBL/GenBank/DDBJ databases">
        <authorList>
            <consortium name="DOE Joint Genome Institute"/>
            <person name="Kuo A."/>
            <person name="Tarkka M."/>
            <person name="Buscot F."/>
            <person name="Kohler A."/>
            <person name="Nagy L.G."/>
            <person name="Floudas D."/>
            <person name="Copeland A."/>
            <person name="Barry K.W."/>
            <person name="Cichocki N."/>
            <person name="Veneault-Fourrey C."/>
            <person name="LaButti K."/>
            <person name="Lindquist E.A."/>
            <person name="Lipzen A."/>
            <person name="Lundell T."/>
            <person name="Morin E."/>
            <person name="Murat C."/>
            <person name="Sun H."/>
            <person name="Tunlid A."/>
            <person name="Henrissat B."/>
            <person name="Grigoriev I.V."/>
            <person name="Hibbett D.S."/>
            <person name="Martin F."/>
            <person name="Nordberg H.P."/>
            <person name="Cantor M.N."/>
            <person name="Hua S.X."/>
        </authorList>
    </citation>
    <scope>NUCLEOTIDE SEQUENCE [LARGE SCALE GENOMIC DNA]</scope>
    <source>
        <strain evidence="13 14">F 1598</strain>
    </source>
</reference>
<evidence type="ECO:0000259" key="11">
    <source>
        <dbReference type="PROSITE" id="PS50173"/>
    </source>
</evidence>
<dbReference type="HOGENOM" id="CLU_012348_7_1_1"/>
<accession>A0A0C3BD75</accession>
<dbReference type="Gene3D" id="3.30.70.270">
    <property type="match status" value="1"/>
</dbReference>
<dbReference type="InParanoid" id="A0A0C3BD75"/>
<keyword evidence="5" id="KW-0863">Zinc-finger</keyword>
<evidence type="ECO:0000256" key="10">
    <source>
        <dbReference type="SAM" id="MobiDB-lite"/>
    </source>
</evidence>
<dbReference type="Gene3D" id="3.40.1170.60">
    <property type="match status" value="1"/>
</dbReference>
<dbReference type="GO" id="GO:0042276">
    <property type="term" value="P:error-prone translesion synthesis"/>
    <property type="evidence" value="ECO:0007669"/>
    <property type="project" value="TreeGrafter"/>
</dbReference>
<evidence type="ECO:0000256" key="8">
    <source>
        <dbReference type="ARBA" id="ARBA00023242"/>
    </source>
</evidence>
<dbReference type="FunFam" id="1.10.150.20:FF:000014">
    <property type="entry name" value="Polymerase (DNA directed), eta"/>
    <property type="match status" value="1"/>
</dbReference>
<dbReference type="STRING" id="765440.A0A0C3BD75"/>
<evidence type="ECO:0000256" key="9">
    <source>
        <dbReference type="ARBA" id="ARBA00044975"/>
    </source>
</evidence>
<dbReference type="PANTHER" id="PTHR45873:SF1">
    <property type="entry name" value="DNA POLYMERASE ETA"/>
    <property type="match status" value="1"/>
</dbReference>
<evidence type="ECO:0000256" key="3">
    <source>
        <dbReference type="ARBA" id="ARBA00022723"/>
    </source>
</evidence>
<dbReference type="GO" id="GO:0009314">
    <property type="term" value="P:response to radiation"/>
    <property type="evidence" value="ECO:0007669"/>
    <property type="project" value="TreeGrafter"/>
</dbReference>
<dbReference type="InterPro" id="IPR043502">
    <property type="entry name" value="DNA/RNA_pol_sf"/>
</dbReference>
<dbReference type="GO" id="GO:0005634">
    <property type="term" value="C:nucleus"/>
    <property type="evidence" value="ECO:0007669"/>
    <property type="project" value="UniProtKB-SubCell"/>
</dbReference>
<dbReference type="InterPro" id="IPR017961">
    <property type="entry name" value="DNA_pol_Y-fam_little_finger"/>
</dbReference>
<comment type="subcellular location">
    <subcellularLocation>
        <location evidence="1">Nucleus</location>
    </subcellularLocation>
</comment>
<dbReference type="Gene3D" id="3.30.1490.100">
    <property type="entry name" value="DNA polymerase, Y-family, little finger domain"/>
    <property type="match status" value="1"/>
</dbReference>
<evidence type="ECO:0000313" key="14">
    <source>
        <dbReference type="Proteomes" id="UP000054166"/>
    </source>
</evidence>
<protein>
    <recommendedName>
        <fullName evidence="9">DNA polymerase eta</fullName>
    </recommendedName>
</protein>
<keyword evidence="6" id="KW-0862">Zinc</keyword>
<evidence type="ECO:0000256" key="2">
    <source>
        <dbReference type="ARBA" id="ARBA00022679"/>
    </source>
</evidence>
<dbReference type="FunFam" id="3.40.1170.60:FF:000008">
    <property type="entry name" value="DNA polymerase eta subunit"/>
    <property type="match status" value="1"/>
</dbReference>
<dbReference type="InterPro" id="IPR036775">
    <property type="entry name" value="DNA_pol_Y-fam_lit_finger_sf"/>
</dbReference>
<dbReference type="GO" id="GO:0003684">
    <property type="term" value="F:damaged DNA binding"/>
    <property type="evidence" value="ECO:0007669"/>
    <property type="project" value="InterPro"/>
</dbReference>
<dbReference type="InterPro" id="IPR041298">
    <property type="entry name" value="UBZ3"/>
</dbReference>
<dbReference type="GO" id="GO:0006281">
    <property type="term" value="P:DNA repair"/>
    <property type="evidence" value="ECO:0007669"/>
    <property type="project" value="UniProtKB-KW"/>
</dbReference>
<evidence type="ECO:0000256" key="1">
    <source>
        <dbReference type="ARBA" id="ARBA00004123"/>
    </source>
</evidence>
<keyword evidence="14" id="KW-1185">Reference proteome</keyword>
<dbReference type="SUPFAM" id="SSF100879">
    <property type="entry name" value="Lesion bypass DNA polymerase (Y-family), little finger domain"/>
    <property type="match status" value="1"/>
</dbReference>
<dbReference type="GO" id="GO:0007064">
    <property type="term" value="P:mitotic sister chromatid cohesion"/>
    <property type="evidence" value="ECO:0007669"/>
    <property type="project" value="UniProtKB-ARBA"/>
</dbReference>
<dbReference type="InterPro" id="IPR052230">
    <property type="entry name" value="DNA_polymerase_eta"/>
</dbReference>
<dbReference type="Pfam" id="PF00817">
    <property type="entry name" value="IMS"/>
    <property type="match status" value="1"/>
</dbReference>
<dbReference type="InterPro" id="IPR001126">
    <property type="entry name" value="UmuC"/>
</dbReference>
<dbReference type="Pfam" id="PF21704">
    <property type="entry name" value="POLH-Rev1_HhH"/>
    <property type="match status" value="1"/>
</dbReference>
<name>A0A0C3BD75_PILCF</name>
<dbReference type="GO" id="GO:0003887">
    <property type="term" value="F:DNA-directed DNA polymerase activity"/>
    <property type="evidence" value="ECO:0007669"/>
    <property type="project" value="TreeGrafter"/>
</dbReference>
<feature type="domain" description="UmuC" evidence="11">
    <location>
        <begin position="50"/>
        <end position="331"/>
    </location>
</feature>
<reference evidence="14" key="2">
    <citation type="submission" date="2015-01" db="EMBL/GenBank/DDBJ databases">
        <title>Evolutionary Origins and Diversification of the Mycorrhizal Mutualists.</title>
        <authorList>
            <consortium name="DOE Joint Genome Institute"/>
            <consortium name="Mycorrhizal Genomics Consortium"/>
            <person name="Kohler A."/>
            <person name="Kuo A."/>
            <person name="Nagy L.G."/>
            <person name="Floudas D."/>
            <person name="Copeland A."/>
            <person name="Barry K.W."/>
            <person name="Cichocki N."/>
            <person name="Veneault-Fourrey C."/>
            <person name="LaButti K."/>
            <person name="Lindquist E.A."/>
            <person name="Lipzen A."/>
            <person name="Lundell T."/>
            <person name="Morin E."/>
            <person name="Murat C."/>
            <person name="Riley R."/>
            <person name="Ohm R."/>
            <person name="Sun H."/>
            <person name="Tunlid A."/>
            <person name="Henrissat B."/>
            <person name="Grigoriev I.V."/>
            <person name="Hibbett D.S."/>
            <person name="Martin F."/>
        </authorList>
    </citation>
    <scope>NUCLEOTIDE SEQUENCE [LARGE SCALE GENOMIC DNA]</scope>
    <source>
        <strain evidence="14">F 1598</strain>
    </source>
</reference>
<evidence type="ECO:0000256" key="4">
    <source>
        <dbReference type="ARBA" id="ARBA00022763"/>
    </source>
</evidence>
<dbReference type="Pfam" id="PF11799">
    <property type="entry name" value="IMS_C"/>
    <property type="match status" value="1"/>
</dbReference>
<keyword evidence="2" id="KW-0808">Transferase</keyword>
<organism evidence="13 14">
    <name type="scientific">Piloderma croceum (strain F 1598)</name>
    <dbReference type="NCBI Taxonomy" id="765440"/>
    <lineage>
        <taxon>Eukaryota</taxon>
        <taxon>Fungi</taxon>
        <taxon>Dikarya</taxon>
        <taxon>Basidiomycota</taxon>
        <taxon>Agaricomycotina</taxon>
        <taxon>Agaricomycetes</taxon>
        <taxon>Agaricomycetidae</taxon>
        <taxon>Atheliales</taxon>
        <taxon>Atheliaceae</taxon>
        <taxon>Piloderma</taxon>
    </lineage>
</organism>
<feature type="region of interest" description="Disordered" evidence="10">
    <location>
        <begin position="225"/>
        <end position="256"/>
    </location>
</feature>
<feature type="region of interest" description="Disordered" evidence="10">
    <location>
        <begin position="603"/>
        <end position="637"/>
    </location>
</feature>
<evidence type="ECO:0000259" key="12">
    <source>
        <dbReference type="PROSITE" id="PS51907"/>
    </source>
</evidence>
<keyword evidence="8" id="KW-0539">Nucleus</keyword>
<dbReference type="InterPro" id="IPR043128">
    <property type="entry name" value="Rev_trsase/Diguanyl_cyclase"/>
</dbReference>
<evidence type="ECO:0000313" key="13">
    <source>
        <dbReference type="EMBL" id="KIM84268.1"/>
    </source>
</evidence>
<dbReference type="PROSITE" id="PS51907">
    <property type="entry name" value="ZF_UBZ3"/>
    <property type="match status" value="1"/>
</dbReference>
<evidence type="ECO:0000256" key="6">
    <source>
        <dbReference type="ARBA" id="ARBA00022833"/>
    </source>
</evidence>
<dbReference type="PANTHER" id="PTHR45873">
    <property type="entry name" value="DNA POLYMERASE ETA"/>
    <property type="match status" value="1"/>
</dbReference>
<evidence type="ECO:0000256" key="5">
    <source>
        <dbReference type="ARBA" id="ARBA00022771"/>
    </source>
</evidence>
<dbReference type="GO" id="GO:0008270">
    <property type="term" value="F:zinc ion binding"/>
    <property type="evidence" value="ECO:0007669"/>
    <property type="project" value="UniProtKB-KW"/>
</dbReference>
<dbReference type="PROSITE" id="PS50173">
    <property type="entry name" value="UMUC"/>
    <property type="match status" value="1"/>
</dbReference>